<evidence type="ECO:0000313" key="3">
    <source>
        <dbReference type="Proteomes" id="UP000027178"/>
    </source>
</evidence>
<sequence>MAPVDGVTDELADAERRFRSAVPQRRRASGDSVPSSANRRAPRGRVWPGTRTAVPADGG</sequence>
<keyword evidence="3" id="KW-1185">Reference proteome</keyword>
<comment type="caution">
    <text evidence="2">The sequence shown here is derived from an EMBL/GenBank/DDBJ whole genome shotgun (WGS) entry which is preliminary data.</text>
</comment>
<evidence type="ECO:0000313" key="2">
    <source>
        <dbReference type="EMBL" id="KDN88073.1"/>
    </source>
</evidence>
<name>A0A066Z2S0_9ACTN</name>
<dbReference type="EMBL" id="JNBY01000007">
    <property type="protein sequence ID" value="KDN88073.1"/>
    <property type="molecule type" value="Genomic_DNA"/>
</dbReference>
<reference evidence="2 3" key="1">
    <citation type="submission" date="2014-05" db="EMBL/GenBank/DDBJ databases">
        <title>Draft Genome Sequence of Kitasatospora cheerisanensis KCTC 2395.</title>
        <authorList>
            <person name="Nam D.H."/>
        </authorList>
    </citation>
    <scope>NUCLEOTIDE SEQUENCE [LARGE SCALE GENOMIC DNA]</scope>
    <source>
        <strain evidence="2 3">KCTC 2395</strain>
    </source>
</reference>
<dbReference type="HOGENOM" id="CLU_2954410_0_0_11"/>
<evidence type="ECO:0000256" key="1">
    <source>
        <dbReference type="SAM" id="MobiDB-lite"/>
    </source>
</evidence>
<gene>
    <name evidence="2" type="ORF">KCH_01500</name>
</gene>
<proteinExistence type="predicted"/>
<dbReference type="AlphaFoldDB" id="A0A066Z2S0"/>
<accession>A0A066Z2S0</accession>
<dbReference type="Proteomes" id="UP000027178">
    <property type="component" value="Unassembled WGS sequence"/>
</dbReference>
<protein>
    <submittedName>
        <fullName evidence="2">Uncharacterized protein</fullName>
    </submittedName>
</protein>
<feature type="region of interest" description="Disordered" evidence="1">
    <location>
        <begin position="1"/>
        <end position="59"/>
    </location>
</feature>
<organism evidence="2 3">
    <name type="scientific">Kitasatospora cheerisanensis KCTC 2395</name>
    <dbReference type="NCBI Taxonomy" id="1348663"/>
    <lineage>
        <taxon>Bacteria</taxon>
        <taxon>Bacillati</taxon>
        <taxon>Actinomycetota</taxon>
        <taxon>Actinomycetes</taxon>
        <taxon>Kitasatosporales</taxon>
        <taxon>Streptomycetaceae</taxon>
        <taxon>Kitasatospora</taxon>
    </lineage>
</organism>
<dbReference type="PATRIC" id="fig|1348663.4.peg.129"/>